<reference evidence="1 2" key="1">
    <citation type="submission" date="2024-03" db="EMBL/GenBank/DDBJ databases">
        <title>Human intestinal bacterial collection.</title>
        <authorList>
            <person name="Pauvert C."/>
            <person name="Hitch T.C.A."/>
            <person name="Clavel T."/>
        </authorList>
    </citation>
    <scope>NUCLEOTIDE SEQUENCE [LARGE SCALE GENOMIC DNA]</scope>
    <source>
        <strain evidence="1 2">CLA-AA-H175</strain>
    </source>
</reference>
<evidence type="ECO:0000313" key="2">
    <source>
        <dbReference type="Proteomes" id="UP001457197"/>
    </source>
</evidence>
<organism evidence="1 2">
    <name type="scientific">Faecalibacterium tardum</name>
    <dbReference type="NCBI Taxonomy" id="3133156"/>
    <lineage>
        <taxon>Bacteria</taxon>
        <taxon>Bacillati</taxon>
        <taxon>Bacillota</taxon>
        <taxon>Clostridia</taxon>
        <taxon>Eubacteriales</taxon>
        <taxon>Oscillospiraceae</taxon>
        <taxon>Faecalibacterium</taxon>
    </lineage>
</organism>
<gene>
    <name evidence="1" type="ORF">WMO44_04120</name>
</gene>
<proteinExistence type="predicted"/>
<evidence type="ECO:0008006" key="3">
    <source>
        <dbReference type="Google" id="ProtNLM"/>
    </source>
</evidence>
<dbReference type="RefSeq" id="WP_349151842.1">
    <property type="nucleotide sequence ID" value="NZ_JBBMEO010000003.1"/>
</dbReference>
<accession>A0ABV1AU65</accession>
<sequence length="111" mass="12828">MTTYEFVDSMGVPVWMSGFDALIDAIDILKNALQNNESPTIVDINRKLCVKYHTSTIAMDRLLRRAVDYAVIRKQTHGPLYYEVLGDTPRQAMPLKQFLYISARYLIREEV</sequence>
<dbReference type="EMBL" id="JBBMEO010000003">
    <property type="protein sequence ID" value="MEQ2361337.1"/>
    <property type="molecule type" value="Genomic_DNA"/>
</dbReference>
<name>A0ABV1AU65_9FIRM</name>
<dbReference type="Proteomes" id="UP001457197">
    <property type="component" value="Unassembled WGS sequence"/>
</dbReference>
<protein>
    <recommendedName>
        <fullName evidence="3">Sporulation initiation factor Spo0A C-terminal domain-containing protein</fullName>
    </recommendedName>
</protein>
<evidence type="ECO:0000313" key="1">
    <source>
        <dbReference type="EMBL" id="MEQ2361337.1"/>
    </source>
</evidence>
<comment type="caution">
    <text evidence="1">The sequence shown here is derived from an EMBL/GenBank/DDBJ whole genome shotgun (WGS) entry which is preliminary data.</text>
</comment>
<keyword evidence="2" id="KW-1185">Reference proteome</keyword>